<dbReference type="STRING" id="225004.SAMN02745152_00491"/>
<feature type="transmembrane region" description="Helical" evidence="1">
    <location>
        <begin position="40"/>
        <end position="57"/>
    </location>
</feature>
<protein>
    <recommendedName>
        <fullName evidence="4">DUF5668 domain-containing protein</fullName>
    </recommendedName>
</protein>
<reference evidence="2 3" key="1">
    <citation type="submission" date="2017-02" db="EMBL/GenBank/DDBJ databases">
        <authorList>
            <person name="Peterson S.W."/>
        </authorList>
    </citation>
    <scope>NUCLEOTIDE SEQUENCE [LARGE SCALE GENOMIC DNA]</scope>
    <source>
        <strain evidence="2 3">ATCC BAA-909</strain>
    </source>
</reference>
<feature type="transmembrane region" description="Helical" evidence="1">
    <location>
        <begin position="64"/>
        <end position="87"/>
    </location>
</feature>
<evidence type="ECO:0000256" key="1">
    <source>
        <dbReference type="SAM" id="Phobius"/>
    </source>
</evidence>
<evidence type="ECO:0008006" key="4">
    <source>
        <dbReference type="Google" id="ProtNLM"/>
    </source>
</evidence>
<feature type="transmembrane region" description="Helical" evidence="1">
    <location>
        <begin position="153"/>
        <end position="172"/>
    </location>
</feature>
<evidence type="ECO:0000313" key="2">
    <source>
        <dbReference type="EMBL" id="SJZ52926.1"/>
    </source>
</evidence>
<name>A0A1T4LE81_9SPIR</name>
<feature type="transmembrane region" description="Helical" evidence="1">
    <location>
        <begin position="7"/>
        <end position="28"/>
    </location>
</feature>
<evidence type="ECO:0000313" key="3">
    <source>
        <dbReference type="Proteomes" id="UP000190395"/>
    </source>
</evidence>
<keyword evidence="1" id="KW-0472">Membrane</keyword>
<dbReference type="RefSeq" id="WP_078930246.1">
    <property type="nucleotide sequence ID" value="NZ_FUXC01000002.1"/>
</dbReference>
<keyword evidence="1" id="KW-1133">Transmembrane helix</keyword>
<proteinExistence type="predicted"/>
<gene>
    <name evidence="2" type="ORF">SAMN02745152_00491</name>
</gene>
<organism evidence="2 3">
    <name type="scientific">Treponema berlinense</name>
    <dbReference type="NCBI Taxonomy" id="225004"/>
    <lineage>
        <taxon>Bacteria</taxon>
        <taxon>Pseudomonadati</taxon>
        <taxon>Spirochaetota</taxon>
        <taxon>Spirochaetia</taxon>
        <taxon>Spirochaetales</taxon>
        <taxon>Treponemataceae</taxon>
        <taxon>Treponema</taxon>
    </lineage>
</organism>
<keyword evidence="3" id="KW-1185">Reference proteome</keyword>
<sequence>MKKLAATTLNIILALGVVCILAGILLFPRLASHFNAHVETWTVILTVVGALVFYFSLVKYSSALVFFLGLYALLTGFLFMIIGSGLVPFGIEGLWPVSIILAGFSVLFTGITKDRRIRVSYLFPSVFLIGMGFYFLLFSLNLISMGFRKWISIFWPLFPVLLGICLIILFLIQQNPAAHFPYDKSESLENDFEEDARE</sequence>
<dbReference type="OrthoDB" id="360461at2"/>
<dbReference type="GeneID" id="303366761"/>
<keyword evidence="1" id="KW-0812">Transmembrane</keyword>
<feature type="transmembrane region" description="Helical" evidence="1">
    <location>
        <begin position="93"/>
        <end position="111"/>
    </location>
</feature>
<dbReference type="EMBL" id="FUXC01000002">
    <property type="protein sequence ID" value="SJZ52926.1"/>
    <property type="molecule type" value="Genomic_DNA"/>
</dbReference>
<dbReference type="AlphaFoldDB" id="A0A1T4LE81"/>
<accession>A0A1T4LE81</accession>
<dbReference type="Proteomes" id="UP000190395">
    <property type="component" value="Unassembled WGS sequence"/>
</dbReference>
<feature type="transmembrane region" description="Helical" evidence="1">
    <location>
        <begin position="123"/>
        <end position="147"/>
    </location>
</feature>